<organism evidence="3 4">
    <name type="scientific">Salinibacterium xinjiangense</name>
    <dbReference type="NCBI Taxonomy" id="386302"/>
    <lineage>
        <taxon>Bacteria</taxon>
        <taxon>Bacillati</taxon>
        <taxon>Actinomycetota</taxon>
        <taxon>Actinomycetes</taxon>
        <taxon>Micrococcales</taxon>
        <taxon>Microbacteriaceae</taxon>
        <taxon>Salinibacterium</taxon>
    </lineage>
</organism>
<sequence>MLFDALILSGGRSSRLGGHPKSELVFEGATLLQRTLDAVQDARQIVLVGEPGGAELSPTTVVTRETPAFDGPAAAIAAGLEAATGRPAEWIVVLACDMPFAARAVPVLLANAAGDGVLAVDDSGRRQYLLACYRRGALLKARARSVGGMSVRTLISGLSTSDVPIPTGSSIDIDTWADAALLDIAFPQIPHEQIRHETGVNHD</sequence>
<gene>
    <name evidence="3" type="ORF">SAMN06296378_2794</name>
</gene>
<dbReference type="PANTHER" id="PTHR19136">
    <property type="entry name" value="MOLYBDENUM COFACTOR GUANYLYLTRANSFERASE"/>
    <property type="match status" value="1"/>
</dbReference>
<dbReference type="AlphaFoldDB" id="A0A2C9A386"/>
<dbReference type="Pfam" id="PF12804">
    <property type="entry name" value="NTP_transf_3"/>
    <property type="match status" value="1"/>
</dbReference>
<keyword evidence="1" id="KW-0808">Transferase</keyword>
<keyword evidence="4" id="KW-1185">Reference proteome</keyword>
<dbReference type="OrthoDB" id="4408226at2"/>
<dbReference type="SUPFAM" id="SSF53448">
    <property type="entry name" value="Nucleotide-diphospho-sugar transferases"/>
    <property type="match status" value="1"/>
</dbReference>
<dbReference type="Proteomes" id="UP000219440">
    <property type="component" value="Unassembled WGS sequence"/>
</dbReference>
<evidence type="ECO:0000256" key="1">
    <source>
        <dbReference type="ARBA" id="ARBA00022679"/>
    </source>
</evidence>
<dbReference type="Gene3D" id="3.90.550.10">
    <property type="entry name" value="Spore Coat Polysaccharide Biosynthesis Protein SpsA, Chain A"/>
    <property type="match status" value="1"/>
</dbReference>
<dbReference type="InterPro" id="IPR025877">
    <property type="entry name" value="MobA-like_NTP_Trfase"/>
</dbReference>
<reference evidence="3 4" key="1">
    <citation type="submission" date="2017-09" db="EMBL/GenBank/DDBJ databases">
        <authorList>
            <person name="Ehlers B."/>
            <person name="Leendertz F.H."/>
        </authorList>
    </citation>
    <scope>NUCLEOTIDE SEQUENCE [LARGE SCALE GENOMIC DNA]</scope>
    <source>
        <strain evidence="3 4">CGMCC 1.05381</strain>
    </source>
</reference>
<dbReference type="RefSeq" id="WP_097061850.1">
    <property type="nucleotide sequence ID" value="NZ_BMLC01000001.1"/>
</dbReference>
<evidence type="ECO:0000313" key="4">
    <source>
        <dbReference type="Proteomes" id="UP000219440"/>
    </source>
</evidence>
<dbReference type="GO" id="GO:0016779">
    <property type="term" value="F:nucleotidyltransferase activity"/>
    <property type="evidence" value="ECO:0007669"/>
    <property type="project" value="UniProtKB-ARBA"/>
</dbReference>
<dbReference type="InterPro" id="IPR029044">
    <property type="entry name" value="Nucleotide-diphossugar_trans"/>
</dbReference>
<evidence type="ECO:0000259" key="2">
    <source>
        <dbReference type="Pfam" id="PF12804"/>
    </source>
</evidence>
<proteinExistence type="predicted"/>
<protein>
    <submittedName>
        <fullName evidence="3">Molybdopterin-guanine dinucleotide biosynthesis protein A</fullName>
    </submittedName>
</protein>
<feature type="domain" description="MobA-like NTP transferase" evidence="2">
    <location>
        <begin position="5"/>
        <end position="148"/>
    </location>
</feature>
<dbReference type="PANTHER" id="PTHR19136:SF81">
    <property type="entry name" value="MOLYBDENUM COFACTOR GUANYLYLTRANSFERASE"/>
    <property type="match status" value="1"/>
</dbReference>
<accession>A0A2C9A386</accession>
<dbReference type="EMBL" id="OCST01000006">
    <property type="protein sequence ID" value="SOE73654.1"/>
    <property type="molecule type" value="Genomic_DNA"/>
</dbReference>
<name>A0A2C9A386_9MICO</name>
<evidence type="ECO:0000313" key="3">
    <source>
        <dbReference type="EMBL" id="SOE73654.1"/>
    </source>
</evidence>